<dbReference type="GO" id="GO:0005509">
    <property type="term" value="F:calcium ion binding"/>
    <property type="evidence" value="ECO:0007669"/>
    <property type="project" value="InterPro"/>
</dbReference>
<dbReference type="Proteomes" id="UP000194236">
    <property type="component" value="Unassembled WGS sequence"/>
</dbReference>
<evidence type="ECO:0000256" key="1">
    <source>
        <dbReference type="ARBA" id="ARBA00022536"/>
    </source>
</evidence>
<dbReference type="InterPro" id="IPR001881">
    <property type="entry name" value="EGF-like_Ca-bd_dom"/>
</dbReference>
<feature type="non-terminal residue" evidence="6">
    <location>
        <position position="1"/>
    </location>
</feature>
<dbReference type="InterPro" id="IPR049883">
    <property type="entry name" value="NOTCH1_EGF-like"/>
</dbReference>
<keyword evidence="4" id="KW-1015">Disulfide bond</keyword>
<accession>A0A1Y3BNE1</accession>
<dbReference type="InterPro" id="IPR018097">
    <property type="entry name" value="EGF_Ca-bd_CS"/>
</dbReference>
<dbReference type="PANTHER" id="PTHR24050:SF28">
    <property type="entry name" value="UROMODULIN-LIKE"/>
    <property type="match status" value="1"/>
</dbReference>
<evidence type="ECO:0000256" key="4">
    <source>
        <dbReference type="ARBA" id="ARBA00023157"/>
    </source>
</evidence>
<comment type="caution">
    <text evidence="6">The sequence shown here is derived from an EMBL/GenBank/DDBJ whole genome shotgun (WGS) entry which is preliminary data.</text>
</comment>
<proteinExistence type="predicted"/>
<organism evidence="6 7">
    <name type="scientific">Euroglyphus maynei</name>
    <name type="common">Mayne's house dust mite</name>
    <dbReference type="NCBI Taxonomy" id="6958"/>
    <lineage>
        <taxon>Eukaryota</taxon>
        <taxon>Metazoa</taxon>
        <taxon>Ecdysozoa</taxon>
        <taxon>Arthropoda</taxon>
        <taxon>Chelicerata</taxon>
        <taxon>Arachnida</taxon>
        <taxon>Acari</taxon>
        <taxon>Acariformes</taxon>
        <taxon>Sarcoptiformes</taxon>
        <taxon>Astigmata</taxon>
        <taxon>Psoroptidia</taxon>
        <taxon>Analgoidea</taxon>
        <taxon>Pyroglyphidae</taxon>
        <taxon>Pyroglyphinae</taxon>
        <taxon>Euroglyphus</taxon>
    </lineage>
</organism>
<dbReference type="Gene3D" id="2.10.25.10">
    <property type="entry name" value="Laminin"/>
    <property type="match status" value="3"/>
</dbReference>
<reference evidence="6 7" key="1">
    <citation type="submission" date="2017-03" db="EMBL/GenBank/DDBJ databases">
        <title>Genome Survey of Euroglyphus maynei.</title>
        <authorList>
            <person name="Arlian L.G."/>
            <person name="Morgan M.S."/>
            <person name="Rider S.D."/>
        </authorList>
    </citation>
    <scope>NUCLEOTIDE SEQUENCE [LARGE SCALE GENOMIC DNA]</scope>
    <source>
        <strain evidence="6">Arlian Lab</strain>
        <tissue evidence="6">Whole body</tissue>
    </source>
</reference>
<feature type="domain" description="EGF-like calcium-binding" evidence="5">
    <location>
        <begin position="54"/>
        <end position="95"/>
    </location>
</feature>
<dbReference type="PROSITE" id="PS01187">
    <property type="entry name" value="EGF_CA"/>
    <property type="match status" value="1"/>
</dbReference>
<dbReference type="InterPro" id="IPR052235">
    <property type="entry name" value="Nephronectin_domain"/>
</dbReference>
<dbReference type="SUPFAM" id="SSF57184">
    <property type="entry name" value="Growth factor receptor domain"/>
    <property type="match status" value="1"/>
</dbReference>
<evidence type="ECO:0000313" key="6">
    <source>
        <dbReference type="EMBL" id="OTF81116.1"/>
    </source>
</evidence>
<feature type="non-terminal residue" evidence="6">
    <location>
        <position position="243"/>
    </location>
</feature>
<feature type="domain" description="EGF-like calcium-binding" evidence="5">
    <location>
        <begin position="139"/>
        <end position="176"/>
    </location>
</feature>
<dbReference type="SMART" id="SM00179">
    <property type="entry name" value="EGF_CA"/>
    <property type="match status" value="3"/>
</dbReference>
<evidence type="ECO:0000256" key="2">
    <source>
        <dbReference type="ARBA" id="ARBA00022729"/>
    </source>
</evidence>
<name>A0A1Y3BNE1_EURMA</name>
<protein>
    <submittedName>
        <fullName evidence="6">Hemicentin-1-like protein</fullName>
    </submittedName>
</protein>
<keyword evidence="7" id="KW-1185">Reference proteome</keyword>
<keyword evidence="3" id="KW-0677">Repeat</keyword>
<keyword evidence="2" id="KW-0732">Signal</keyword>
<dbReference type="FunFam" id="2.10.25.10:FF:000038">
    <property type="entry name" value="Fibrillin 2"/>
    <property type="match status" value="1"/>
</dbReference>
<dbReference type="AlphaFoldDB" id="A0A1Y3BNE1"/>
<feature type="domain" description="EGF-like calcium-binding" evidence="5">
    <location>
        <begin position="1"/>
        <end position="53"/>
    </location>
</feature>
<gene>
    <name evidence="6" type="ORF">BLA29_010499</name>
</gene>
<sequence length="243" mass="27510">DIDECAQGIHDCNHRYQVCANIPGSWKCIPVGLECPKGFRRLGASTDYDTGCRDIDECREGLNNCDYLNEYCENYIGSFSCEEKPNSLAKNISSTSSSGSLFLAPISELLIRNKTEEYSPVSLCPKGYHFIRFSGMCEDIDECRIGQHNCDLSWNICVNLPGSYKCRPNNSKQTANIIVDFTDNDRNNRTESGGVNFYELFNNDTMNWNQNERKQIDNQSLVNIPVVCMDGFTRNPILNICED</sequence>
<dbReference type="Pfam" id="PF07645">
    <property type="entry name" value="EGF_CA"/>
    <property type="match status" value="3"/>
</dbReference>
<dbReference type="PANTHER" id="PTHR24050">
    <property type="entry name" value="PA14 DOMAIN-CONTAINING PROTEIN"/>
    <property type="match status" value="1"/>
</dbReference>
<dbReference type="EMBL" id="MUJZ01015225">
    <property type="protein sequence ID" value="OTF81116.1"/>
    <property type="molecule type" value="Genomic_DNA"/>
</dbReference>
<dbReference type="OrthoDB" id="6495613at2759"/>
<keyword evidence="1" id="KW-0245">EGF-like domain</keyword>
<dbReference type="InterPro" id="IPR009030">
    <property type="entry name" value="Growth_fac_rcpt_cys_sf"/>
</dbReference>
<evidence type="ECO:0000256" key="3">
    <source>
        <dbReference type="ARBA" id="ARBA00022737"/>
    </source>
</evidence>
<evidence type="ECO:0000259" key="5">
    <source>
        <dbReference type="SMART" id="SM00179"/>
    </source>
</evidence>
<evidence type="ECO:0000313" key="7">
    <source>
        <dbReference type="Proteomes" id="UP000194236"/>
    </source>
</evidence>